<evidence type="ECO:0000256" key="4">
    <source>
        <dbReference type="ARBA" id="ARBA00023239"/>
    </source>
</evidence>
<dbReference type="InterPro" id="IPR036849">
    <property type="entry name" value="Enolase-like_C_sf"/>
</dbReference>
<dbReference type="GO" id="GO:0043748">
    <property type="term" value="F:O-succinylbenzoate synthase activity"/>
    <property type="evidence" value="ECO:0007669"/>
    <property type="project" value="UniProtKB-EC"/>
</dbReference>
<dbReference type="SUPFAM" id="SSF51604">
    <property type="entry name" value="Enolase C-terminal domain-like"/>
    <property type="match status" value="1"/>
</dbReference>
<dbReference type="RefSeq" id="WP_137251563.1">
    <property type="nucleotide sequence ID" value="NZ_SZQA01000061.1"/>
</dbReference>
<accession>A0A4V5UXB7</accession>
<sequence>MKLRGIELRRVSMPLVAPFRTSFGTQTERDILLVKAVTDDAEGWGECVALTDPLYSPEYVDSQQDVLRRFLLPRLASPEGTAAIGRSGAAAVAGALHAYKGHRMAKAAVEMAILDAELRALGRSFGRELGAVADRVPSGVSVGIHDSIPALLAAVEGYLDQGYARIKLKIEPGWDVAPVAAVRDRFGGDVLLQVDANTAYTLRDARHLAKLDAFDLLLIEQPLEEEDVLGHAALARQLATPICLDESVVSAQTAAAAITLGACQIINIKPGRVGGYLEARKIHDLAAAHGVAVWCGGMVETGIGRAANIALAALPGFTLPGDVSASDRFYRTDITEPIVLVDGHVAVPTGPGLGVAPIPDLLERVTTSVEWIAF</sequence>
<evidence type="ECO:0000259" key="7">
    <source>
        <dbReference type="SMART" id="SM00922"/>
    </source>
</evidence>
<dbReference type="EC" id="4.2.1.113" evidence="5 6"/>
<dbReference type="UniPathway" id="UPA01057">
    <property type="reaction ID" value="UER00165"/>
</dbReference>
<keyword evidence="2" id="KW-0479">Metal-binding</keyword>
<evidence type="ECO:0000313" key="9">
    <source>
        <dbReference type="Proteomes" id="UP000308705"/>
    </source>
</evidence>
<evidence type="ECO:0000256" key="2">
    <source>
        <dbReference type="ARBA" id="ARBA00022723"/>
    </source>
</evidence>
<dbReference type="SFLD" id="SFLDG00180">
    <property type="entry name" value="muconate_cycloisomerase"/>
    <property type="match status" value="1"/>
</dbReference>
<dbReference type="EMBL" id="SZQA01000061">
    <property type="protein sequence ID" value="TKK78983.1"/>
    <property type="molecule type" value="Genomic_DNA"/>
</dbReference>
<evidence type="ECO:0000256" key="3">
    <source>
        <dbReference type="ARBA" id="ARBA00022842"/>
    </source>
</evidence>
<keyword evidence="4 8" id="KW-0456">Lyase</keyword>
<reference evidence="8 9" key="1">
    <citation type="submission" date="2019-04" db="EMBL/GenBank/DDBJ databases">
        <title>Herbidospora sp. NEAU-GS14.nov., a novel actinomycete isolated from soil.</title>
        <authorList>
            <person name="Han L."/>
        </authorList>
    </citation>
    <scope>NUCLEOTIDE SEQUENCE [LARGE SCALE GENOMIC DNA]</scope>
    <source>
        <strain evidence="8 9">NEAU-GS14</strain>
    </source>
</reference>
<organism evidence="8 9">
    <name type="scientific">Herbidospora galbida</name>
    <dbReference type="NCBI Taxonomy" id="2575442"/>
    <lineage>
        <taxon>Bacteria</taxon>
        <taxon>Bacillati</taxon>
        <taxon>Actinomycetota</taxon>
        <taxon>Actinomycetes</taxon>
        <taxon>Streptosporangiales</taxon>
        <taxon>Streptosporangiaceae</taxon>
        <taxon>Herbidospora</taxon>
    </lineage>
</organism>
<dbReference type="AlphaFoldDB" id="A0A4V5UXB7"/>
<dbReference type="InterPro" id="IPR029065">
    <property type="entry name" value="Enolase_C-like"/>
</dbReference>
<dbReference type="GO" id="GO:0016854">
    <property type="term" value="F:racemase and epimerase activity"/>
    <property type="evidence" value="ECO:0007669"/>
    <property type="project" value="UniProtKB-ARBA"/>
</dbReference>
<dbReference type="PANTHER" id="PTHR48073:SF5">
    <property type="entry name" value="O-SUCCINYLBENZOATE SYNTHASE"/>
    <property type="match status" value="1"/>
</dbReference>
<gene>
    <name evidence="8" type="primary">menC</name>
    <name evidence="8" type="ORF">FDA94_36305</name>
</gene>
<dbReference type="SMART" id="SM00922">
    <property type="entry name" value="MR_MLE"/>
    <property type="match status" value="1"/>
</dbReference>
<dbReference type="InterPro" id="IPR029017">
    <property type="entry name" value="Enolase-like_N"/>
</dbReference>
<feature type="domain" description="Mandelate racemase/muconate lactonizing enzyme C-terminal" evidence="7">
    <location>
        <begin position="148"/>
        <end position="241"/>
    </location>
</feature>
<name>A0A4V5UXB7_9ACTN</name>
<comment type="cofactor">
    <cofactor evidence="1">
        <name>a divalent metal cation</name>
        <dbReference type="ChEBI" id="CHEBI:60240"/>
    </cofactor>
</comment>
<keyword evidence="3" id="KW-0460">Magnesium</keyword>
<evidence type="ECO:0000256" key="1">
    <source>
        <dbReference type="ARBA" id="ARBA00001968"/>
    </source>
</evidence>
<dbReference type="NCBIfam" id="TIGR01928">
    <property type="entry name" value="menC_lowGC_arch"/>
    <property type="match status" value="1"/>
</dbReference>
<protein>
    <recommendedName>
        <fullName evidence="5 6">o-succinylbenzoate synthase</fullName>
        <ecNumber evidence="5 6">4.2.1.113</ecNumber>
    </recommendedName>
</protein>
<dbReference type="Gene3D" id="3.20.20.120">
    <property type="entry name" value="Enolase-like C-terminal domain"/>
    <property type="match status" value="1"/>
</dbReference>
<dbReference type="PANTHER" id="PTHR48073">
    <property type="entry name" value="O-SUCCINYLBENZOATE SYNTHASE-RELATED"/>
    <property type="match status" value="1"/>
</dbReference>
<evidence type="ECO:0000313" key="8">
    <source>
        <dbReference type="EMBL" id="TKK78983.1"/>
    </source>
</evidence>
<dbReference type="GO" id="GO:0046872">
    <property type="term" value="F:metal ion binding"/>
    <property type="evidence" value="ECO:0007669"/>
    <property type="project" value="UniProtKB-KW"/>
</dbReference>
<comment type="caution">
    <text evidence="8">The sequence shown here is derived from an EMBL/GenBank/DDBJ whole genome shotgun (WGS) entry which is preliminary data.</text>
</comment>
<evidence type="ECO:0000256" key="5">
    <source>
        <dbReference type="ARBA" id="ARBA00029491"/>
    </source>
</evidence>
<dbReference type="UniPathway" id="UPA00079"/>
<dbReference type="OrthoDB" id="9774531at2"/>
<dbReference type="Pfam" id="PF13378">
    <property type="entry name" value="MR_MLE_C"/>
    <property type="match status" value="1"/>
</dbReference>
<dbReference type="InterPro" id="IPR010197">
    <property type="entry name" value="OSBS/NAAAR"/>
</dbReference>
<dbReference type="InterPro" id="IPR013342">
    <property type="entry name" value="Mandelate_racemase_C"/>
</dbReference>
<dbReference type="SUPFAM" id="SSF54826">
    <property type="entry name" value="Enolase N-terminal domain-like"/>
    <property type="match status" value="1"/>
</dbReference>
<dbReference type="Pfam" id="PF02746">
    <property type="entry name" value="MR_MLE_N"/>
    <property type="match status" value="1"/>
</dbReference>
<dbReference type="Proteomes" id="UP000308705">
    <property type="component" value="Unassembled WGS sequence"/>
</dbReference>
<dbReference type="CDD" id="cd03317">
    <property type="entry name" value="NAAAR"/>
    <property type="match status" value="1"/>
</dbReference>
<proteinExistence type="predicted"/>
<evidence type="ECO:0000256" key="6">
    <source>
        <dbReference type="NCBIfam" id="TIGR01928"/>
    </source>
</evidence>
<dbReference type="Gene3D" id="3.30.390.10">
    <property type="entry name" value="Enolase-like, N-terminal domain"/>
    <property type="match status" value="1"/>
</dbReference>
<dbReference type="SFLD" id="SFLDS00001">
    <property type="entry name" value="Enolase"/>
    <property type="match status" value="1"/>
</dbReference>
<dbReference type="GO" id="GO:0009234">
    <property type="term" value="P:menaquinone biosynthetic process"/>
    <property type="evidence" value="ECO:0007669"/>
    <property type="project" value="UniProtKB-UniRule"/>
</dbReference>
<dbReference type="SFLD" id="SFLDF00009">
    <property type="entry name" value="o-succinylbenzoate_synthase"/>
    <property type="match status" value="1"/>
</dbReference>
<keyword evidence="9" id="KW-1185">Reference proteome</keyword>
<dbReference type="InterPro" id="IPR013341">
    <property type="entry name" value="Mandelate_racemase_N_dom"/>
</dbReference>